<dbReference type="Gene3D" id="2.40.170.20">
    <property type="entry name" value="TonB-dependent receptor, beta-barrel domain"/>
    <property type="match status" value="1"/>
</dbReference>
<dbReference type="InterPro" id="IPR036942">
    <property type="entry name" value="Beta-barrel_TonB_sf"/>
</dbReference>
<dbReference type="SUPFAM" id="SSF49452">
    <property type="entry name" value="Starch-binding domain-like"/>
    <property type="match status" value="1"/>
</dbReference>
<dbReference type="EMBL" id="CM001403">
    <property type="protein sequence ID" value="EHQ30409.1"/>
    <property type="molecule type" value="Genomic_DNA"/>
</dbReference>
<dbReference type="Proteomes" id="UP000002774">
    <property type="component" value="Chromosome"/>
</dbReference>
<keyword evidence="5" id="KW-0675">Receptor</keyword>
<evidence type="ECO:0000256" key="3">
    <source>
        <dbReference type="ARBA" id="ARBA00023237"/>
    </source>
</evidence>
<keyword evidence="3" id="KW-0998">Cell outer membrane</keyword>
<organism evidence="5 6">
    <name type="scientific">Mucilaginibacter paludis DSM 18603</name>
    <dbReference type="NCBI Taxonomy" id="714943"/>
    <lineage>
        <taxon>Bacteria</taxon>
        <taxon>Pseudomonadati</taxon>
        <taxon>Bacteroidota</taxon>
        <taxon>Sphingobacteriia</taxon>
        <taxon>Sphingobacteriales</taxon>
        <taxon>Sphingobacteriaceae</taxon>
        <taxon>Mucilaginibacter</taxon>
    </lineage>
</organism>
<comment type="subcellular location">
    <subcellularLocation>
        <location evidence="1">Cell outer membrane</location>
    </subcellularLocation>
</comment>
<dbReference type="eggNOG" id="COG1629">
    <property type="taxonomic scope" value="Bacteria"/>
</dbReference>
<dbReference type="InterPro" id="IPR037066">
    <property type="entry name" value="Plug_dom_sf"/>
</dbReference>
<accession>H1Y5Y7</accession>
<dbReference type="InterPro" id="IPR013784">
    <property type="entry name" value="Carb-bd-like_fold"/>
</dbReference>
<evidence type="ECO:0000256" key="2">
    <source>
        <dbReference type="ARBA" id="ARBA00023136"/>
    </source>
</evidence>
<dbReference type="InterPro" id="IPR041700">
    <property type="entry name" value="OMP_b-brl_3"/>
</dbReference>
<evidence type="ECO:0000259" key="4">
    <source>
        <dbReference type="Pfam" id="PF14905"/>
    </source>
</evidence>
<dbReference type="GO" id="GO:0030246">
    <property type="term" value="F:carbohydrate binding"/>
    <property type="evidence" value="ECO:0007669"/>
    <property type="project" value="InterPro"/>
</dbReference>
<gene>
    <name evidence="5" type="ORF">Mucpa_6355</name>
</gene>
<proteinExistence type="predicted"/>
<dbReference type="Pfam" id="PF14905">
    <property type="entry name" value="OMP_b-brl_3"/>
    <property type="match status" value="1"/>
</dbReference>
<dbReference type="AlphaFoldDB" id="H1Y5Y7"/>
<reference evidence="5" key="1">
    <citation type="submission" date="2011-09" db="EMBL/GenBank/DDBJ databases">
        <title>The permanent draft genome of Mucilaginibacter paludis DSM 18603.</title>
        <authorList>
            <consortium name="US DOE Joint Genome Institute (JGI-PGF)"/>
            <person name="Lucas S."/>
            <person name="Han J."/>
            <person name="Lapidus A."/>
            <person name="Bruce D."/>
            <person name="Goodwin L."/>
            <person name="Pitluck S."/>
            <person name="Peters L."/>
            <person name="Kyrpides N."/>
            <person name="Mavromatis K."/>
            <person name="Ivanova N."/>
            <person name="Mikhailova N."/>
            <person name="Held B."/>
            <person name="Detter J.C."/>
            <person name="Tapia R."/>
            <person name="Han C."/>
            <person name="Land M."/>
            <person name="Hauser L."/>
            <person name="Markowitz V."/>
            <person name="Cheng J.-F."/>
            <person name="Hugenholtz P."/>
            <person name="Woyke T."/>
            <person name="Wu D."/>
            <person name="Tindall B."/>
            <person name="Brambilla E."/>
            <person name="Klenk H.-P."/>
            <person name="Eisen J.A."/>
        </authorList>
    </citation>
    <scope>NUCLEOTIDE SEQUENCE [LARGE SCALE GENOMIC DNA]</scope>
    <source>
        <strain evidence="5">DSM 18603</strain>
    </source>
</reference>
<dbReference type="Gene3D" id="2.60.40.1120">
    <property type="entry name" value="Carboxypeptidase-like, regulatory domain"/>
    <property type="match status" value="1"/>
</dbReference>
<evidence type="ECO:0000256" key="1">
    <source>
        <dbReference type="ARBA" id="ARBA00004442"/>
    </source>
</evidence>
<evidence type="ECO:0000313" key="5">
    <source>
        <dbReference type="EMBL" id="EHQ30409.1"/>
    </source>
</evidence>
<dbReference type="HOGENOM" id="CLU_017617_0_0_10"/>
<keyword evidence="6" id="KW-1185">Reference proteome</keyword>
<protein>
    <submittedName>
        <fullName evidence="5">TonB-dependent receptor plug</fullName>
    </submittedName>
</protein>
<evidence type="ECO:0000313" key="6">
    <source>
        <dbReference type="Proteomes" id="UP000002774"/>
    </source>
</evidence>
<dbReference type="GO" id="GO:0009279">
    <property type="term" value="C:cell outer membrane"/>
    <property type="evidence" value="ECO:0007669"/>
    <property type="project" value="UniProtKB-SubCell"/>
</dbReference>
<keyword evidence="2" id="KW-0472">Membrane</keyword>
<dbReference type="STRING" id="714943.Mucpa_6355"/>
<dbReference type="SUPFAM" id="SSF56935">
    <property type="entry name" value="Porins"/>
    <property type="match status" value="1"/>
</dbReference>
<sequence>MFLPSTSALLKKNYSLIFFFTVLISLKGFAQNNNGSVSGKISDPTTGEMIDFAGVAIFMQGSDDIIRSNTSSNGGIFKLTGLPYGKYGLRISYIGFEKQVVDDIEITAEHPDAYLGIIKLKKNSSSLNEVTISEKKAAVEFGADQITYNVSQSLQSEGSTATDILKNVPMVNVDINGNATIAGKRSTRIFIDGKPSDYMTSNIADLLNVLPSEAIEKIEVMTNPPVKYSADGEGIINIVLKKGYKVGLNGTLSLNGGTLGNYNINSYVAYRTKSLSLTSSYAFGESERSSTGSSLSDNFLADTNYYRNQYSSNNGLNFGHNIRESVNWDIDTTQNLRLTTNFNINKSNGASASDYYYLDENNIETSLRNQNNNNHNHSFNYVFDADYTWKIPGGDQLEASATYSGNSANTDRLAQSYTLDANGLPINGILPLNQTYGVYAAGRALQVKVDYDKPLGKSKNTADFGLSANIRTSDNNQVVQDFNFANQMYLQDLQLTNQFIYNEHIYGGYASLSIRTQKKWSFRIGGRSELTDINFNVSSLPDQYHIKPYINLFPNLSINKTFSNYTIGISYSGRIVRPSPNSLNPQVITNASNPNISFGNPNLAPAYTQQVDFSFSLFGKNWAFYPRIGIANTSHIIERITTPISSLAYQSTYDNLGTSSYNTINLYGNYHVAKKINVSGGATVGRIAYHSNNNSALNRNGITFQSKAGIQIDMPKQLAFESNLNYYTNSSAQGRSKGSLSSSFAIRKSVYKNKVRIRLTAINPTGQGSSTTFTQGQTFNRQDYYMQNNRNYSLSVSYNFTKVGRNTASKKQKKDVPPPEVSL</sequence>
<feature type="domain" description="Outer membrane protein beta-barrel" evidence="4">
    <location>
        <begin position="394"/>
        <end position="798"/>
    </location>
</feature>
<dbReference type="Gene3D" id="2.170.130.10">
    <property type="entry name" value="TonB-dependent receptor, plug domain"/>
    <property type="match status" value="1"/>
</dbReference>
<dbReference type="Pfam" id="PF13620">
    <property type="entry name" value="CarboxypepD_reg"/>
    <property type="match status" value="1"/>
</dbReference>
<name>H1Y5Y7_9SPHI</name>